<protein>
    <recommendedName>
        <fullName evidence="2">Flagellar M-ring C-terminal domain-containing protein</fullName>
    </recommendedName>
</protein>
<proteinExistence type="predicted"/>
<sequence length="92" mass="10316">KYLLGAIFIVLFFSRVIRPIMGWMTTTVEVMPQEGQLSADELAASEEERKRLEGATEAADVQKTISDFVENDPKLTAGIVRRWMKEKTPTGA</sequence>
<gene>
    <name evidence="1" type="ORF">METZ01_LOCUS366331</name>
</gene>
<dbReference type="EMBL" id="UINC01131647">
    <property type="protein sequence ID" value="SVD13477.1"/>
    <property type="molecule type" value="Genomic_DNA"/>
</dbReference>
<evidence type="ECO:0008006" key="2">
    <source>
        <dbReference type="Google" id="ProtNLM"/>
    </source>
</evidence>
<feature type="non-terminal residue" evidence="1">
    <location>
        <position position="1"/>
    </location>
</feature>
<organism evidence="1">
    <name type="scientific">marine metagenome</name>
    <dbReference type="NCBI Taxonomy" id="408172"/>
    <lineage>
        <taxon>unclassified sequences</taxon>
        <taxon>metagenomes</taxon>
        <taxon>ecological metagenomes</taxon>
    </lineage>
</organism>
<evidence type="ECO:0000313" key="1">
    <source>
        <dbReference type="EMBL" id="SVD13477.1"/>
    </source>
</evidence>
<accession>A0A382SW80</accession>
<name>A0A382SW80_9ZZZZ</name>
<reference evidence="1" key="1">
    <citation type="submission" date="2018-05" db="EMBL/GenBank/DDBJ databases">
        <authorList>
            <person name="Lanie J.A."/>
            <person name="Ng W.-L."/>
            <person name="Kazmierczak K.M."/>
            <person name="Andrzejewski T.M."/>
            <person name="Davidsen T.M."/>
            <person name="Wayne K.J."/>
            <person name="Tettelin H."/>
            <person name="Glass J.I."/>
            <person name="Rusch D."/>
            <person name="Podicherti R."/>
            <person name="Tsui H.-C.T."/>
            <person name="Winkler M.E."/>
        </authorList>
    </citation>
    <scope>NUCLEOTIDE SEQUENCE</scope>
</reference>
<dbReference type="AlphaFoldDB" id="A0A382SW80"/>